<evidence type="ECO:0000313" key="2">
    <source>
        <dbReference type="Proteomes" id="UP000198654"/>
    </source>
</evidence>
<dbReference type="Pfam" id="PF04214">
    <property type="entry name" value="DUF411"/>
    <property type="match status" value="1"/>
</dbReference>
<proteinExistence type="predicted"/>
<dbReference type="AlphaFoldDB" id="A0A1G9KD24"/>
<reference evidence="1 2" key="1">
    <citation type="submission" date="2016-10" db="EMBL/GenBank/DDBJ databases">
        <authorList>
            <person name="de Groot N.N."/>
        </authorList>
    </citation>
    <scope>NUCLEOTIDE SEQUENCE [LARGE SCALE GENOMIC DNA]</scope>
    <source>
        <strain evidence="1 2">DSM 14789</strain>
    </source>
</reference>
<organism evidence="1 2">
    <name type="scientific">Modicisalibacter muralis</name>
    <dbReference type="NCBI Taxonomy" id="119000"/>
    <lineage>
        <taxon>Bacteria</taxon>
        <taxon>Pseudomonadati</taxon>
        <taxon>Pseudomonadota</taxon>
        <taxon>Gammaproteobacteria</taxon>
        <taxon>Oceanospirillales</taxon>
        <taxon>Halomonadaceae</taxon>
        <taxon>Modicisalibacter</taxon>
    </lineage>
</organism>
<name>A0A1G9KD24_9GAMM</name>
<sequence length="134" mass="14341">MLSLSPAHADMAIDDTAKLYKNPGCICCDQYADYLESKGMDITIIESQNLGQVKASAGVPFSLAGCHTMMLGDYIIEGHVPFVAVERLLTERPDIDGIALAGMPQGSPGMPGPKQGPFEVMSFDDRTTAPFMSI</sequence>
<dbReference type="EMBL" id="FNGI01000004">
    <property type="protein sequence ID" value="SDL47482.1"/>
    <property type="molecule type" value="Genomic_DNA"/>
</dbReference>
<evidence type="ECO:0000313" key="1">
    <source>
        <dbReference type="EMBL" id="SDL47482.1"/>
    </source>
</evidence>
<dbReference type="Proteomes" id="UP000198654">
    <property type="component" value="Unassembled WGS sequence"/>
</dbReference>
<evidence type="ECO:0008006" key="3">
    <source>
        <dbReference type="Google" id="ProtNLM"/>
    </source>
</evidence>
<protein>
    <recommendedName>
        <fullName evidence="3">CopG protein</fullName>
    </recommendedName>
</protein>
<keyword evidence="2" id="KW-1185">Reference proteome</keyword>
<accession>A0A1G9KD24</accession>
<dbReference type="STRING" id="119000.SAMN05661010_01730"/>
<gene>
    <name evidence="1" type="ORF">SAMN05661010_01730</name>
</gene>
<dbReference type="InterPro" id="IPR007332">
    <property type="entry name" value="DUF411"/>
</dbReference>